<evidence type="ECO:0000313" key="2">
    <source>
        <dbReference type="EMBL" id="MBK0381796.1"/>
    </source>
</evidence>
<feature type="transmembrane region" description="Helical" evidence="1">
    <location>
        <begin position="28"/>
        <end position="46"/>
    </location>
</feature>
<keyword evidence="1" id="KW-0472">Membrane</keyword>
<gene>
    <name evidence="2" type="ORF">I5M32_02385</name>
</gene>
<evidence type="ECO:0008006" key="4">
    <source>
        <dbReference type="Google" id="ProtNLM"/>
    </source>
</evidence>
<keyword evidence="3" id="KW-1185">Reference proteome</keyword>
<proteinExistence type="predicted"/>
<name>A0ABS1BG10_9SPHI</name>
<dbReference type="EMBL" id="JAEHFY010000003">
    <property type="protein sequence ID" value="MBK0381796.1"/>
    <property type="molecule type" value="Genomic_DNA"/>
</dbReference>
<dbReference type="PANTHER" id="PTHR32309">
    <property type="entry name" value="TYROSINE-PROTEIN KINASE"/>
    <property type="match status" value="1"/>
</dbReference>
<reference evidence="2 3" key="1">
    <citation type="submission" date="2020-12" db="EMBL/GenBank/DDBJ databases">
        <title>Bacterial novel species Pedobacter sp. SD-b isolated from soil.</title>
        <authorList>
            <person name="Jung H.-Y."/>
        </authorList>
    </citation>
    <scope>NUCLEOTIDE SEQUENCE [LARGE SCALE GENOMIC DNA]</scope>
    <source>
        <strain evidence="2 3">SD-b</strain>
    </source>
</reference>
<dbReference type="Proteomes" id="UP000660024">
    <property type="component" value="Unassembled WGS sequence"/>
</dbReference>
<keyword evidence="1" id="KW-1133">Transmembrane helix</keyword>
<sequence length="300" mass="34350">MEDIDNNESKIEIDLHAFLKIIKAEKKIILIAIFLSVIIGSFYAIYYNSEPKFVAVGKIMPEVASKPTNGLGGLYEILKKYNSNSDVYNTDITRPELYGEIINTKAFFDYLISKKVETANTKEILFKTYCNTRLMPESVFHQNEKEFDKVGAYSYQEIIQKRIEISTSKNKVVSVSVEMPDQIVAAKIANYTIDYLIDFIIKYRTKKARQELLFVENLINNTPKEGLSKEVKSDLLASLVQMKIKIQEDTPVIQVLEYASIPVFKSNQSNIIIILPFMFLGLIIGIFAALFKNKTYKIFL</sequence>
<accession>A0ABS1BG10</accession>
<organism evidence="2 3">
    <name type="scientific">Pedobacter segetis</name>
    <dbReference type="NCBI Taxonomy" id="2793069"/>
    <lineage>
        <taxon>Bacteria</taxon>
        <taxon>Pseudomonadati</taxon>
        <taxon>Bacteroidota</taxon>
        <taxon>Sphingobacteriia</taxon>
        <taxon>Sphingobacteriales</taxon>
        <taxon>Sphingobacteriaceae</taxon>
        <taxon>Pedobacter</taxon>
    </lineage>
</organism>
<dbReference type="PANTHER" id="PTHR32309:SF13">
    <property type="entry name" value="FERRIC ENTEROBACTIN TRANSPORT PROTEIN FEPE"/>
    <property type="match status" value="1"/>
</dbReference>
<feature type="transmembrane region" description="Helical" evidence="1">
    <location>
        <begin position="271"/>
        <end position="291"/>
    </location>
</feature>
<evidence type="ECO:0000313" key="3">
    <source>
        <dbReference type="Proteomes" id="UP000660024"/>
    </source>
</evidence>
<keyword evidence="1" id="KW-0812">Transmembrane</keyword>
<protein>
    <recommendedName>
        <fullName evidence="4">Chain length determinant protein</fullName>
    </recommendedName>
</protein>
<dbReference type="InterPro" id="IPR050445">
    <property type="entry name" value="Bact_polysacc_biosynth/exp"/>
</dbReference>
<evidence type="ECO:0000256" key="1">
    <source>
        <dbReference type="SAM" id="Phobius"/>
    </source>
</evidence>
<comment type="caution">
    <text evidence="2">The sequence shown here is derived from an EMBL/GenBank/DDBJ whole genome shotgun (WGS) entry which is preliminary data.</text>
</comment>
<dbReference type="RefSeq" id="WP_200584582.1">
    <property type="nucleotide sequence ID" value="NZ_JAEHFY010000003.1"/>
</dbReference>